<evidence type="ECO:0000313" key="3">
    <source>
        <dbReference type="Proteomes" id="UP001177670"/>
    </source>
</evidence>
<reference evidence="2" key="1">
    <citation type="submission" date="2021-10" db="EMBL/GenBank/DDBJ databases">
        <title>Melipona bicolor Genome sequencing and assembly.</title>
        <authorList>
            <person name="Araujo N.S."/>
            <person name="Arias M.C."/>
        </authorList>
    </citation>
    <scope>NUCLEOTIDE SEQUENCE</scope>
    <source>
        <strain evidence="2">USP_2M_L1-L4_2017</strain>
        <tissue evidence="2">Whole body</tissue>
    </source>
</reference>
<dbReference type="AlphaFoldDB" id="A0AA40FQ42"/>
<feature type="non-terminal residue" evidence="2">
    <location>
        <position position="78"/>
    </location>
</feature>
<dbReference type="EMBL" id="JAHYIQ010000021">
    <property type="protein sequence ID" value="KAK1122936.1"/>
    <property type="molecule type" value="Genomic_DNA"/>
</dbReference>
<protein>
    <submittedName>
        <fullName evidence="2">Uncharacterized protein</fullName>
    </submittedName>
</protein>
<evidence type="ECO:0000313" key="2">
    <source>
        <dbReference type="EMBL" id="KAK1122936.1"/>
    </source>
</evidence>
<keyword evidence="3" id="KW-1185">Reference proteome</keyword>
<gene>
    <name evidence="2" type="ORF">K0M31_008574</name>
</gene>
<comment type="caution">
    <text evidence="2">The sequence shown here is derived from an EMBL/GenBank/DDBJ whole genome shotgun (WGS) entry which is preliminary data.</text>
</comment>
<name>A0AA40FQ42_9HYME</name>
<organism evidence="2 3">
    <name type="scientific">Melipona bicolor</name>
    <dbReference type="NCBI Taxonomy" id="60889"/>
    <lineage>
        <taxon>Eukaryota</taxon>
        <taxon>Metazoa</taxon>
        <taxon>Ecdysozoa</taxon>
        <taxon>Arthropoda</taxon>
        <taxon>Hexapoda</taxon>
        <taxon>Insecta</taxon>
        <taxon>Pterygota</taxon>
        <taxon>Neoptera</taxon>
        <taxon>Endopterygota</taxon>
        <taxon>Hymenoptera</taxon>
        <taxon>Apocrita</taxon>
        <taxon>Aculeata</taxon>
        <taxon>Apoidea</taxon>
        <taxon>Anthophila</taxon>
        <taxon>Apidae</taxon>
        <taxon>Melipona</taxon>
    </lineage>
</organism>
<proteinExistence type="predicted"/>
<feature type="region of interest" description="Disordered" evidence="1">
    <location>
        <begin position="32"/>
        <end position="78"/>
    </location>
</feature>
<dbReference type="Proteomes" id="UP001177670">
    <property type="component" value="Unassembled WGS sequence"/>
</dbReference>
<sequence length="78" mass="8955">MSCPSCHSDNLTRIRKWRANINPGRLHNLNCGNVQDNRGREQWRRSRKIPMETPLAKEENSTSEDNGTKGAEVPLRIL</sequence>
<evidence type="ECO:0000256" key="1">
    <source>
        <dbReference type="SAM" id="MobiDB-lite"/>
    </source>
</evidence>
<accession>A0AA40FQ42</accession>